<sequence>MATHENAQDQYITVGDIRFAYRRLGPLHGIPLVLLMHFRLEHGPTTANTISCQGTMDHWDPALINPLAALRPVILIDNAGVGRSGGEVPKTFGGWAKHCIDVIQALGVKRADVMGFSMGGCVAQMVALNAPRLVRSLVLCGTIPSTGEGVTRAPIGPFNQLNAATTAEQHREAFLAAFFTSSERSQAAGRASWERITNARPNRTSYLAPESARRQAVAFAKFMDPKQAKDASFDRFHELELPVLIANGSDDLLLPTENSIVMWKKLSHANAQLHLYPDSGHGFLYQNAGAFAALVNDFLDGAPDPSSRL</sequence>
<dbReference type="InterPro" id="IPR029058">
    <property type="entry name" value="AB_hydrolase_fold"/>
</dbReference>
<dbReference type="Pfam" id="PF00561">
    <property type="entry name" value="Abhydrolase_1"/>
    <property type="match status" value="1"/>
</dbReference>
<dbReference type="STRING" id="94208.A0A2S4L3A9"/>
<dbReference type="OrthoDB" id="8119704at2759"/>
<protein>
    <recommendedName>
        <fullName evidence="1">AB hydrolase-1 domain-containing protein</fullName>
    </recommendedName>
</protein>
<dbReference type="SUPFAM" id="SSF53474">
    <property type="entry name" value="alpha/beta-Hydrolases"/>
    <property type="match status" value="1"/>
</dbReference>
<dbReference type="EMBL" id="PKSG01000293">
    <property type="protein sequence ID" value="POR36926.1"/>
    <property type="molecule type" value="Genomic_DNA"/>
</dbReference>
<dbReference type="PANTHER" id="PTHR43433:SF1">
    <property type="entry name" value="BLL5160 PROTEIN"/>
    <property type="match status" value="1"/>
</dbReference>
<evidence type="ECO:0000313" key="3">
    <source>
        <dbReference type="Proteomes" id="UP000237481"/>
    </source>
</evidence>
<organism evidence="2 3">
    <name type="scientific">Tolypocladium paradoxum</name>
    <dbReference type="NCBI Taxonomy" id="94208"/>
    <lineage>
        <taxon>Eukaryota</taxon>
        <taxon>Fungi</taxon>
        <taxon>Dikarya</taxon>
        <taxon>Ascomycota</taxon>
        <taxon>Pezizomycotina</taxon>
        <taxon>Sordariomycetes</taxon>
        <taxon>Hypocreomycetidae</taxon>
        <taxon>Hypocreales</taxon>
        <taxon>Ophiocordycipitaceae</taxon>
        <taxon>Tolypocladium</taxon>
    </lineage>
</organism>
<dbReference type="AlphaFoldDB" id="A0A2S4L3A9"/>
<accession>A0A2S4L3A9</accession>
<name>A0A2S4L3A9_9HYPO</name>
<feature type="domain" description="AB hydrolase-1" evidence="1">
    <location>
        <begin position="55"/>
        <end position="287"/>
    </location>
</feature>
<dbReference type="InterPro" id="IPR050471">
    <property type="entry name" value="AB_hydrolase"/>
</dbReference>
<evidence type="ECO:0000259" key="1">
    <source>
        <dbReference type="Pfam" id="PF00561"/>
    </source>
</evidence>
<evidence type="ECO:0000313" key="2">
    <source>
        <dbReference type="EMBL" id="POR36926.1"/>
    </source>
</evidence>
<keyword evidence="3" id="KW-1185">Reference proteome</keyword>
<dbReference type="Gene3D" id="3.40.50.1820">
    <property type="entry name" value="alpha/beta hydrolase"/>
    <property type="match status" value="1"/>
</dbReference>
<gene>
    <name evidence="2" type="ORF">TPAR_02875</name>
</gene>
<proteinExistence type="predicted"/>
<dbReference type="InterPro" id="IPR000073">
    <property type="entry name" value="AB_hydrolase_1"/>
</dbReference>
<reference evidence="2 3" key="1">
    <citation type="submission" date="2018-01" db="EMBL/GenBank/DDBJ databases">
        <title>Harnessing the power of phylogenomics to disentangle the directionality and signatures of interkingdom host jumping in the parasitic fungal genus Tolypocladium.</title>
        <authorList>
            <person name="Quandt C.A."/>
            <person name="Patterson W."/>
            <person name="Spatafora J.W."/>
        </authorList>
    </citation>
    <scope>NUCLEOTIDE SEQUENCE [LARGE SCALE GENOMIC DNA]</scope>
    <source>
        <strain evidence="2 3">NRBC 100945</strain>
    </source>
</reference>
<dbReference type="Proteomes" id="UP000237481">
    <property type="component" value="Unassembled WGS sequence"/>
</dbReference>
<comment type="caution">
    <text evidence="2">The sequence shown here is derived from an EMBL/GenBank/DDBJ whole genome shotgun (WGS) entry which is preliminary data.</text>
</comment>
<dbReference type="PANTHER" id="PTHR43433">
    <property type="entry name" value="HYDROLASE, ALPHA/BETA FOLD FAMILY PROTEIN"/>
    <property type="match status" value="1"/>
</dbReference>